<dbReference type="Pfam" id="PF00702">
    <property type="entry name" value="Hydrolase"/>
    <property type="match status" value="1"/>
</dbReference>
<dbReference type="PANTHER" id="PTHR18901:SF38">
    <property type="entry name" value="PSEUDOURIDINE-5'-PHOSPHATASE"/>
    <property type="match status" value="1"/>
</dbReference>
<keyword evidence="2" id="KW-1185">Reference proteome</keyword>
<dbReference type="Gene3D" id="1.10.150.240">
    <property type="entry name" value="Putative phosphatase, domain 2"/>
    <property type="match status" value="1"/>
</dbReference>
<dbReference type="AlphaFoldDB" id="A0A6A6XH17"/>
<name>A0A6A6XH17_9PLEO</name>
<dbReference type="GO" id="GO:0016791">
    <property type="term" value="F:phosphatase activity"/>
    <property type="evidence" value="ECO:0007669"/>
    <property type="project" value="UniProtKB-ARBA"/>
</dbReference>
<accession>A0A6A6XH17</accession>
<evidence type="ECO:0000313" key="1">
    <source>
        <dbReference type="EMBL" id="KAF2795766.1"/>
    </source>
</evidence>
<dbReference type="InterPro" id="IPR036412">
    <property type="entry name" value="HAD-like_sf"/>
</dbReference>
<organism evidence="1 2">
    <name type="scientific">Melanomma pulvis-pyrius CBS 109.77</name>
    <dbReference type="NCBI Taxonomy" id="1314802"/>
    <lineage>
        <taxon>Eukaryota</taxon>
        <taxon>Fungi</taxon>
        <taxon>Dikarya</taxon>
        <taxon>Ascomycota</taxon>
        <taxon>Pezizomycotina</taxon>
        <taxon>Dothideomycetes</taxon>
        <taxon>Pleosporomycetidae</taxon>
        <taxon>Pleosporales</taxon>
        <taxon>Melanommataceae</taxon>
        <taxon>Melanomma</taxon>
    </lineage>
</organism>
<dbReference type="SFLD" id="SFLDG01129">
    <property type="entry name" value="C1.5:_HAD__Beta-PGM__Phosphata"/>
    <property type="match status" value="1"/>
</dbReference>
<dbReference type="InterPro" id="IPR023198">
    <property type="entry name" value="PGP-like_dom2"/>
</dbReference>
<dbReference type="InterPro" id="IPR023214">
    <property type="entry name" value="HAD_sf"/>
</dbReference>
<dbReference type="OrthoDB" id="40579at2759"/>
<dbReference type="PANTHER" id="PTHR18901">
    <property type="entry name" value="2-DEOXYGLUCOSE-6-PHOSPHATE PHOSPHATASE 2"/>
    <property type="match status" value="1"/>
</dbReference>
<dbReference type="SFLD" id="SFLDS00003">
    <property type="entry name" value="Haloacid_Dehalogenase"/>
    <property type="match status" value="1"/>
</dbReference>
<dbReference type="Proteomes" id="UP000799757">
    <property type="component" value="Unassembled WGS sequence"/>
</dbReference>
<evidence type="ECO:0000313" key="2">
    <source>
        <dbReference type="Proteomes" id="UP000799757"/>
    </source>
</evidence>
<gene>
    <name evidence="1" type="ORF">K505DRAFT_301580</name>
</gene>
<dbReference type="EMBL" id="MU001849">
    <property type="protein sequence ID" value="KAF2795766.1"/>
    <property type="molecule type" value="Genomic_DNA"/>
</dbReference>
<dbReference type="NCBIfam" id="TIGR01509">
    <property type="entry name" value="HAD-SF-IA-v3"/>
    <property type="match status" value="1"/>
</dbReference>
<sequence>MAPSFPPIRACIFDVDGTLINSEDIYSDIYNNILHEYGKPNYPWRVKAVQQSRGTSGTTRLLEWAQVPLSISEWKTKEQAYTNLFTSSRLLPGVDTLLSTLSTKTSPPLKLALASSAGHHLFDLKTSHIPIISATFAEASCQVFGDDPEMAHCDKKPSPDIFLLALRRLSHAFVADGEPELKPEECLVFEDSIAGVESGKRAGMRVVWVPHPGLAEVCRGREMDVLMGRTEEDGQPPDFSEIKPEIGAMANASEGDGLLSEDRRAEMRKSLEDFPYGKYGIHVQL</sequence>
<reference evidence="1" key="1">
    <citation type="journal article" date="2020" name="Stud. Mycol.">
        <title>101 Dothideomycetes genomes: a test case for predicting lifestyles and emergence of pathogens.</title>
        <authorList>
            <person name="Haridas S."/>
            <person name="Albert R."/>
            <person name="Binder M."/>
            <person name="Bloem J."/>
            <person name="Labutti K."/>
            <person name="Salamov A."/>
            <person name="Andreopoulos B."/>
            <person name="Baker S."/>
            <person name="Barry K."/>
            <person name="Bills G."/>
            <person name="Bluhm B."/>
            <person name="Cannon C."/>
            <person name="Castanera R."/>
            <person name="Culley D."/>
            <person name="Daum C."/>
            <person name="Ezra D."/>
            <person name="Gonzalez J."/>
            <person name="Henrissat B."/>
            <person name="Kuo A."/>
            <person name="Liang C."/>
            <person name="Lipzen A."/>
            <person name="Lutzoni F."/>
            <person name="Magnuson J."/>
            <person name="Mondo S."/>
            <person name="Nolan M."/>
            <person name="Ohm R."/>
            <person name="Pangilinan J."/>
            <person name="Park H.-J."/>
            <person name="Ramirez L."/>
            <person name="Alfaro M."/>
            <person name="Sun H."/>
            <person name="Tritt A."/>
            <person name="Yoshinaga Y."/>
            <person name="Zwiers L.-H."/>
            <person name="Turgeon B."/>
            <person name="Goodwin S."/>
            <person name="Spatafora J."/>
            <person name="Crous P."/>
            <person name="Grigoriev I."/>
        </authorList>
    </citation>
    <scope>NUCLEOTIDE SEQUENCE</scope>
    <source>
        <strain evidence="1">CBS 109.77</strain>
    </source>
</reference>
<proteinExistence type="predicted"/>
<dbReference type="InterPro" id="IPR006439">
    <property type="entry name" value="HAD-SF_hydro_IA"/>
</dbReference>
<protein>
    <submittedName>
        <fullName evidence="1">HAD-like protein</fullName>
    </submittedName>
</protein>
<dbReference type="SUPFAM" id="SSF56784">
    <property type="entry name" value="HAD-like"/>
    <property type="match status" value="1"/>
</dbReference>
<dbReference type="Gene3D" id="3.40.50.1000">
    <property type="entry name" value="HAD superfamily/HAD-like"/>
    <property type="match status" value="1"/>
</dbReference>